<comment type="caution">
    <text evidence="2">The sequence shown here is derived from an EMBL/GenBank/DDBJ whole genome shotgun (WGS) entry which is preliminary data.</text>
</comment>
<proteinExistence type="predicted"/>
<feature type="region of interest" description="Disordered" evidence="1">
    <location>
        <begin position="82"/>
        <end position="101"/>
    </location>
</feature>
<dbReference type="EMBL" id="JAHQIW010000881">
    <property type="protein sequence ID" value="KAJ1350521.1"/>
    <property type="molecule type" value="Genomic_DNA"/>
</dbReference>
<gene>
    <name evidence="2" type="ORF">KIN20_006322</name>
</gene>
<protein>
    <submittedName>
        <fullName evidence="2">Uncharacterized protein</fullName>
    </submittedName>
</protein>
<reference evidence="2" key="1">
    <citation type="submission" date="2021-06" db="EMBL/GenBank/DDBJ databases">
        <title>Parelaphostrongylus tenuis whole genome reference sequence.</title>
        <authorList>
            <person name="Garwood T.J."/>
            <person name="Larsen P.A."/>
            <person name="Fountain-Jones N.M."/>
            <person name="Garbe J.R."/>
            <person name="Macchietto M.G."/>
            <person name="Kania S.A."/>
            <person name="Gerhold R.W."/>
            <person name="Richards J.E."/>
            <person name="Wolf T.M."/>
        </authorList>
    </citation>
    <scope>NUCLEOTIDE SEQUENCE</scope>
    <source>
        <strain evidence="2">MNPRO001-30</strain>
        <tissue evidence="2">Meninges</tissue>
    </source>
</reference>
<name>A0AAD5MMG3_PARTN</name>
<evidence type="ECO:0000313" key="2">
    <source>
        <dbReference type="EMBL" id="KAJ1350521.1"/>
    </source>
</evidence>
<evidence type="ECO:0000256" key="1">
    <source>
        <dbReference type="SAM" id="MobiDB-lite"/>
    </source>
</evidence>
<keyword evidence="3" id="KW-1185">Reference proteome</keyword>
<dbReference type="Proteomes" id="UP001196413">
    <property type="component" value="Unassembled WGS sequence"/>
</dbReference>
<dbReference type="AlphaFoldDB" id="A0AAD5MMG3"/>
<organism evidence="2 3">
    <name type="scientific">Parelaphostrongylus tenuis</name>
    <name type="common">Meningeal worm</name>
    <dbReference type="NCBI Taxonomy" id="148309"/>
    <lineage>
        <taxon>Eukaryota</taxon>
        <taxon>Metazoa</taxon>
        <taxon>Ecdysozoa</taxon>
        <taxon>Nematoda</taxon>
        <taxon>Chromadorea</taxon>
        <taxon>Rhabditida</taxon>
        <taxon>Rhabditina</taxon>
        <taxon>Rhabditomorpha</taxon>
        <taxon>Strongyloidea</taxon>
        <taxon>Metastrongylidae</taxon>
        <taxon>Parelaphostrongylus</taxon>
    </lineage>
</organism>
<evidence type="ECO:0000313" key="3">
    <source>
        <dbReference type="Proteomes" id="UP001196413"/>
    </source>
</evidence>
<sequence length="115" mass="12715">MIPHKCSAGLDRTALHMPFGRSLYKPKLCKVLDRVVCADFGSFVKTAVVAVAFLSAELPKLSNEIGETGKPLCIRVKEHLAGKRNSDPKTPLGTHKEQKHKRADFDVEFTVLAQE</sequence>
<accession>A0AAD5MMG3</accession>